<keyword evidence="2" id="KW-0808">Transferase</keyword>
<dbReference type="Gene3D" id="3.40.630.30">
    <property type="match status" value="1"/>
</dbReference>
<dbReference type="EMBL" id="MU826368">
    <property type="protein sequence ID" value="KAJ7378275.1"/>
    <property type="molecule type" value="Genomic_DNA"/>
</dbReference>
<comment type="caution">
    <text evidence="5">The sequence shown here is derived from an EMBL/GenBank/DDBJ whole genome shotgun (WGS) entry which is preliminary data.</text>
</comment>
<evidence type="ECO:0000256" key="3">
    <source>
        <dbReference type="ARBA" id="ARBA00023315"/>
    </source>
</evidence>
<dbReference type="AlphaFoldDB" id="A0A9W9ZB91"/>
<evidence type="ECO:0000259" key="4">
    <source>
        <dbReference type="PROSITE" id="PS51186"/>
    </source>
</evidence>
<dbReference type="PANTHER" id="PTHR10545">
    <property type="entry name" value="DIAMINE N-ACETYLTRANSFERASE"/>
    <property type="match status" value="1"/>
</dbReference>
<dbReference type="InterPro" id="IPR000182">
    <property type="entry name" value="GNAT_dom"/>
</dbReference>
<sequence>MVNWRIREAVAEDIPDILRMIKDLAVFVKEPESRVKLTREELVRDGFGENPWFRSLIAEELQYTEGNNCLPKKKAVGYAFFHYIYSPWDGRCLFMRDLYVDPAFRGKGIGSRAV</sequence>
<proteinExistence type="inferred from homology"/>
<keyword evidence="6" id="KW-1185">Reference proteome</keyword>
<comment type="similarity">
    <text evidence="1">Belongs to the acetyltransferase family.</text>
</comment>
<organism evidence="5 6">
    <name type="scientific">Desmophyllum pertusum</name>
    <dbReference type="NCBI Taxonomy" id="174260"/>
    <lineage>
        <taxon>Eukaryota</taxon>
        <taxon>Metazoa</taxon>
        <taxon>Cnidaria</taxon>
        <taxon>Anthozoa</taxon>
        <taxon>Hexacorallia</taxon>
        <taxon>Scleractinia</taxon>
        <taxon>Caryophylliina</taxon>
        <taxon>Caryophylliidae</taxon>
        <taxon>Desmophyllum</taxon>
    </lineage>
</organism>
<dbReference type="PROSITE" id="PS51186">
    <property type="entry name" value="GNAT"/>
    <property type="match status" value="1"/>
</dbReference>
<evidence type="ECO:0000256" key="2">
    <source>
        <dbReference type="ARBA" id="ARBA00022679"/>
    </source>
</evidence>
<keyword evidence="3" id="KW-0012">Acyltransferase</keyword>
<dbReference type="GO" id="GO:0008080">
    <property type="term" value="F:N-acetyltransferase activity"/>
    <property type="evidence" value="ECO:0007669"/>
    <property type="project" value="UniProtKB-ARBA"/>
</dbReference>
<feature type="domain" description="N-acetyltransferase" evidence="4">
    <location>
        <begin position="4"/>
        <end position="114"/>
    </location>
</feature>
<accession>A0A9W9ZB91</accession>
<gene>
    <name evidence="5" type="ORF">OS493_024226</name>
</gene>
<dbReference type="PANTHER" id="PTHR10545:SF29">
    <property type="entry name" value="GH14572P-RELATED"/>
    <property type="match status" value="1"/>
</dbReference>
<reference evidence="5" key="1">
    <citation type="submission" date="2023-01" db="EMBL/GenBank/DDBJ databases">
        <title>Genome assembly of the deep-sea coral Lophelia pertusa.</title>
        <authorList>
            <person name="Herrera S."/>
            <person name="Cordes E."/>
        </authorList>
    </citation>
    <scope>NUCLEOTIDE SEQUENCE</scope>
    <source>
        <strain evidence="5">USNM1676648</strain>
        <tissue evidence="5">Polyp</tissue>
    </source>
</reference>
<dbReference type="Proteomes" id="UP001163046">
    <property type="component" value="Unassembled WGS sequence"/>
</dbReference>
<evidence type="ECO:0000313" key="5">
    <source>
        <dbReference type="EMBL" id="KAJ7378275.1"/>
    </source>
</evidence>
<dbReference type="OrthoDB" id="7305308at2759"/>
<evidence type="ECO:0000313" key="6">
    <source>
        <dbReference type="Proteomes" id="UP001163046"/>
    </source>
</evidence>
<dbReference type="InterPro" id="IPR051016">
    <property type="entry name" value="Diverse_Substrate_AcTransf"/>
</dbReference>
<dbReference type="CDD" id="cd04301">
    <property type="entry name" value="NAT_SF"/>
    <property type="match status" value="1"/>
</dbReference>
<dbReference type="InterPro" id="IPR016181">
    <property type="entry name" value="Acyl_CoA_acyltransferase"/>
</dbReference>
<dbReference type="SUPFAM" id="SSF55729">
    <property type="entry name" value="Acyl-CoA N-acyltransferases (Nat)"/>
    <property type="match status" value="1"/>
</dbReference>
<evidence type="ECO:0000256" key="1">
    <source>
        <dbReference type="ARBA" id="ARBA00008694"/>
    </source>
</evidence>
<dbReference type="Pfam" id="PF00583">
    <property type="entry name" value="Acetyltransf_1"/>
    <property type="match status" value="1"/>
</dbReference>
<name>A0A9W9ZB91_9CNID</name>
<protein>
    <recommendedName>
        <fullName evidence="4">N-acetyltransferase domain-containing protein</fullName>
    </recommendedName>
</protein>